<dbReference type="Gene3D" id="3.40.50.10610">
    <property type="entry name" value="ABC-type transport auxiliary lipoprotein component"/>
    <property type="match status" value="1"/>
</dbReference>
<gene>
    <name evidence="2" type="ORF">V6242_06085</name>
</gene>
<name>A0ABU9G5K8_9GAMM</name>
<protein>
    <submittedName>
        <fullName evidence="2">ABC-type transport auxiliary lipoprotein family protein</fullName>
    </submittedName>
</protein>
<dbReference type="SUPFAM" id="SSF159594">
    <property type="entry name" value="XCC0632-like"/>
    <property type="match status" value="1"/>
</dbReference>
<evidence type="ECO:0000259" key="1">
    <source>
        <dbReference type="Pfam" id="PF03886"/>
    </source>
</evidence>
<keyword evidence="3" id="KW-1185">Reference proteome</keyword>
<keyword evidence="2" id="KW-0449">Lipoprotein</keyword>
<dbReference type="RefSeq" id="WP_341563968.1">
    <property type="nucleotide sequence ID" value="NZ_JBAKAQ010000003.1"/>
</dbReference>
<dbReference type="InterPro" id="IPR005586">
    <property type="entry name" value="ABC_trans_aux"/>
</dbReference>
<evidence type="ECO:0000313" key="2">
    <source>
        <dbReference type="EMBL" id="MEL0612707.1"/>
    </source>
</evidence>
<dbReference type="Pfam" id="PF03886">
    <property type="entry name" value="ABC_trans_aux"/>
    <property type="match status" value="1"/>
</dbReference>
<proteinExistence type="predicted"/>
<sequence length="197" mass="21855">MKRQYLSALMVICLSWLLAGCASTALPSSEYLLMDNTPKMVISDPKTQVNIQLMPIQVADYLAGSEIVLLSKQGEVHRSQQNLWAEPLSSQLNRLTMQGLIQRLPAANWYKGHNTQVSNLLKLSIAVDAFYGGLDGQVYVSGRWTLFSETGQIIRSHGFMVKETLSENGYSALVQTLASTWFQKVIDPMAKSITDAL</sequence>
<organism evidence="2 3">
    <name type="scientific">Marinomonas arenicola</name>
    <dbReference type="NCBI Taxonomy" id="569601"/>
    <lineage>
        <taxon>Bacteria</taxon>
        <taxon>Pseudomonadati</taxon>
        <taxon>Pseudomonadota</taxon>
        <taxon>Gammaproteobacteria</taxon>
        <taxon>Oceanospirillales</taxon>
        <taxon>Oceanospirillaceae</taxon>
        <taxon>Marinomonas</taxon>
    </lineage>
</organism>
<accession>A0ABU9G5K8</accession>
<evidence type="ECO:0000313" key="3">
    <source>
        <dbReference type="Proteomes" id="UP001379949"/>
    </source>
</evidence>
<dbReference type="EMBL" id="JBAKAR010000003">
    <property type="protein sequence ID" value="MEL0612707.1"/>
    <property type="molecule type" value="Genomic_DNA"/>
</dbReference>
<dbReference type="PROSITE" id="PS51257">
    <property type="entry name" value="PROKAR_LIPOPROTEIN"/>
    <property type="match status" value="1"/>
</dbReference>
<feature type="domain" description="ABC-type transport auxiliary lipoprotein component" evidence="1">
    <location>
        <begin position="31"/>
        <end position="181"/>
    </location>
</feature>
<dbReference type="Proteomes" id="UP001379949">
    <property type="component" value="Unassembled WGS sequence"/>
</dbReference>
<reference evidence="2 3" key="1">
    <citation type="submission" date="2024-02" db="EMBL/GenBank/DDBJ databases">
        <title>Bacteria isolated from the canopy kelp, Nereocystis luetkeana.</title>
        <authorList>
            <person name="Pfister C.A."/>
            <person name="Younker I.T."/>
            <person name="Light S.H."/>
        </authorList>
    </citation>
    <scope>NUCLEOTIDE SEQUENCE [LARGE SCALE GENOMIC DNA]</scope>
    <source>
        <strain evidence="2 3">TI.4.07</strain>
    </source>
</reference>
<comment type="caution">
    <text evidence="2">The sequence shown here is derived from an EMBL/GenBank/DDBJ whole genome shotgun (WGS) entry which is preliminary data.</text>
</comment>